<dbReference type="PROSITE" id="PS51186">
    <property type="entry name" value="GNAT"/>
    <property type="match status" value="1"/>
</dbReference>
<gene>
    <name evidence="2" type="primary">arsN2</name>
    <name evidence="2" type="ORF">M0654_12700</name>
</gene>
<reference evidence="2 3" key="1">
    <citation type="submission" date="2022-04" db="EMBL/GenBank/DDBJ databases">
        <title>Rhizobium coralii sp. nov., isolated from coral Turbinaria peltata.</title>
        <authorList>
            <person name="Sun H."/>
        </authorList>
    </citation>
    <scope>NUCLEOTIDE SEQUENCE [LARGE SCALE GENOMIC DNA]</scope>
    <source>
        <strain evidence="2 3">NTR19</strain>
    </source>
</reference>
<accession>A0ABT0ISM2</accession>
<dbReference type="EMBL" id="JALPRY010000014">
    <property type="protein sequence ID" value="MCK8780844.1"/>
    <property type="molecule type" value="Genomic_DNA"/>
</dbReference>
<protein>
    <submittedName>
        <fullName evidence="2">Arsenic resistance N-acetyltransferase ArsN2</fullName>
    </submittedName>
</protein>
<dbReference type="Pfam" id="PF13508">
    <property type="entry name" value="Acetyltransf_7"/>
    <property type="match status" value="1"/>
</dbReference>
<keyword evidence="3" id="KW-1185">Reference proteome</keyword>
<proteinExistence type="predicted"/>
<dbReference type="NCBIfam" id="NF040501">
    <property type="entry name" value="resist_ArsN2"/>
    <property type="match status" value="1"/>
</dbReference>
<name>A0ABT0ISM2_9HYPH</name>
<organism evidence="2 3">
    <name type="scientific">Neorhizobium turbinariae</name>
    <dbReference type="NCBI Taxonomy" id="2937795"/>
    <lineage>
        <taxon>Bacteria</taxon>
        <taxon>Pseudomonadati</taxon>
        <taxon>Pseudomonadota</taxon>
        <taxon>Alphaproteobacteria</taxon>
        <taxon>Hyphomicrobiales</taxon>
        <taxon>Rhizobiaceae</taxon>
        <taxon>Rhizobium/Agrobacterium group</taxon>
        <taxon>Neorhizobium</taxon>
    </lineage>
</organism>
<dbReference type="RefSeq" id="WP_248683425.1">
    <property type="nucleotide sequence ID" value="NZ_JALPRY010000014.1"/>
</dbReference>
<sequence>MTMRMEKVPGSDSGLKTRLAEATLPVDDLEEGGRSFFRFVAEREVLGYAGIEEFGSIALLRSVVVANGKRGRGFGQEMLALLLAHARSSGVEALYLLTTSAAAFFERNGFVRIGRSEAPNEILETKQASSLCPVSATLMKIDLTN</sequence>
<dbReference type="CDD" id="cd04301">
    <property type="entry name" value="NAT_SF"/>
    <property type="match status" value="1"/>
</dbReference>
<dbReference type="InterPro" id="IPR016181">
    <property type="entry name" value="Acyl_CoA_acyltransferase"/>
</dbReference>
<evidence type="ECO:0000259" key="1">
    <source>
        <dbReference type="PROSITE" id="PS51186"/>
    </source>
</evidence>
<dbReference type="InterPro" id="IPR000182">
    <property type="entry name" value="GNAT_dom"/>
</dbReference>
<evidence type="ECO:0000313" key="2">
    <source>
        <dbReference type="EMBL" id="MCK8780844.1"/>
    </source>
</evidence>
<dbReference type="SUPFAM" id="SSF55729">
    <property type="entry name" value="Acyl-CoA N-acyltransferases (Nat)"/>
    <property type="match status" value="1"/>
</dbReference>
<comment type="caution">
    <text evidence="2">The sequence shown here is derived from an EMBL/GenBank/DDBJ whole genome shotgun (WGS) entry which is preliminary data.</text>
</comment>
<feature type="domain" description="N-acetyltransferase" evidence="1">
    <location>
        <begin position="3"/>
        <end position="144"/>
    </location>
</feature>
<dbReference type="Proteomes" id="UP001202827">
    <property type="component" value="Unassembled WGS sequence"/>
</dbReference>
<evidence type="ECO:0000313" key="3">
    <source>
        <dbReference type="Proteomes" id="UP001202827"/>
    </source>
</evidence>
<dbReference type="Gene3D" id="3.40.630.30">
    <property type="match status" value="1"/>
</dbReference>